<gene>
    <name evidence="2" type="ORF">ESZ36_20715</name>
</gene>
<protein>
    <submittedName>
        <fullName evidence="2">PepSY domain-containing protein</fullName>
    </submittedName>
</protein>
<feature type="transmembrane region" description="Helical" evidence="1">
    <location>
        <begin position="328"/>
        <end position="350"/>
    </location>
</feature>
<keyword evidence="3" id="KW-1185">Reference proteome</keyword>
<comment type="caution">
    <text evidence="2">The sequence shown here is derived from an EMBL/GenBank/DDBJ whole genome shotgun (WGS) entry which is preliminary data.</text>
</comment>
<feature type="transmembrane region" description="Helical" evidence="1">
    <location>
        <begin position="138"/>
        <end position="161"/>
    </location>
</feature>
<accession>A0A5C6Q656</accession>
<sequence length="372" mass="42565">MRKKLYKWHSVGALFAMLPLLIISLTGSILVFKVELDTLLMPDKMQVSNTSSGERLSLDVLMANVKSKYPDHEIGSWELFDDKSRTDTAYLIKQHTTDWSKLYLNQYTGKLLSTPVGLSDDLSDWLLDLHYKLLLDTYGMFLGAIVSLLLLFLGISGIILYRKFWINFFTLRLRLARRIFFSDLHKMIGISSSPVILILAFTGAYWNISLVIHEVSEHIVEAPYLIEKQLHNQELSIQTLLDSNQETIKNFEATYLLMPFEPGMDIMFYGTVNSANPLNSNYSSTISYDKNSGEMIHSEDVRSANALHVTIDSFRKLHFGHFGGLTSKLIWCVLGLSPLILAFTGLYLYLYKNRNRKLLFVSRVKTPIKQLI</sequence>
<dbReference type="Proteomes" id="UP000321822">
    <property type="component" value="Unassembled WGS sequence"/>
</dbReference>
<dbReference type="Pfam" id="PF03929">
    <property type="entry name" value="PepSY_TM"/>
    <property type="match status" value="1"/>
</dbReference>
<organism evidence="2 3">
    <name type="scientific">Colwellia demingiae</name>
    <dbReference type="NCBI Taxonomy" id="89401"/>
    <lineage>
        <taxon>Bacteria</taxon>
        <taxon>Pseudomonadati</taxon>
        <taxon>Pseudomonadota</taxon>
        <taxon>Gammaproteobacteria</taxon>
        <taxon>Alteromonadales</taxon>
        <taxon>Colwelliaceae</taxon>
        <taxon>Colwellia</taxon>
    </lineage>
</organism>
<dbReference type="OrthoDB" id="5294804at2"/>
<keyword evidence="1" id="KW-0472">Membrane</keyword>
<reference evidence="2 3" key="1">
    <citation type="submission" date="2019-07" db="EMBL/GenBank/DDBJ databases">
        <title>Genomes of sea-ice associated Colwellia species.</title>
        <authorList>
            <person name="Bowman J.P."/>
        </authorList>
    </citation>
    <scope>NUCLEOTIDE SEQUENCE [LARGE SCALE GENOMIC DNA]</scope>
    <source>
        <strain evidence="2 3">ACAM 459</strain>
    </source>
</reference>
<feature type="transmembrane region" description="Helical" evidence="1">
    <location>
        <begin position="187"/>
        <end position="208"/>
    </location>
</feature>
<dbReference type="InterPro" id="IPR005625">
    <property type="entry name" value="PepSY-ass_TM"/>
</dbReference>
<name>A0A5C6Q656_9GAMM</name>
<dbReference type="AlphaFoldDB" id="A0A5C6Q656"/>
<dbReference type="PANTHER" id="PTHR34219">
    <property type="entry name" value="IRON-REGULATED INNER MEMBRANE PROTEIN-RELATED"/>
    <property type="match status" value="1"/>
</dbReference>
<dbReference type="EMBL" id="VOLT01000015">
    <property type="protein sequence ID" value="TWX64097.1"/>
    <property type="molecule type" value="Genomic_DNA"/>
</dbReference>
<evidence type="ECO:0000256" key="1">
    <source>
        <dbReference type="SAM" id="Phobius"/>
    </source>
</evidence>
<keyword evidence="1" id="KW-0812">Transmembrane</keyword>
<proteinExistence type="predicted"/>
<keyword evidence="1" id="KW-1133">Transmembrane helix</keyword>
<dbReference type="RefSeq" id="WP_146791415.1">
    <property type="nucleotide sequence ID" value="NZ_VOLT01000015.1"/>
</dbReference>
<dbReference type="PANTHER" id="PTHR34219:SF8">
    <property type="entry name" value="PEPSY DOMAIN-CONTAINING PROTEIN"/>
    <property type="match status" value="1"/>
</dbReference>
<evidence type="ECO:0000313" key="3">
    <source>
        <dbReference type="Proteomes" id="UP000321822"/>
    </source>
</evidence>
<evidence type="ECO:0000313" key="2">
    <source>
        <dbReference type="EMBL" id="TWX64097.1"/>
    </source>
</evidence>
<feature type="transmembrane region" description="Helical" evidence="1">
    <location>
        <begin position="12"/>
        <end position="32"/>
    </location>
</feature>